<evidence type="ECO:0000256" key="3">
    <source>
        <dbReference type="ARBA" id="ARBA00022519"/>
    </source>
</evidence>
<comment type="catalytic activity">
    <reaction evidence="16 17">
        <text>a ubiquinone + n Na(+)(in) + NADH + H(+) = a ubiquinol + n Na(+)(out) + NAD(+)</text>
        <dbReference type="Rhea" id="RHEA:47748"/>
        <dbReference type="Rhea" id="RHEA-COMP:9565"/>
        <dbReference type="Rhea" id="RHEA-COMP:9566"/>
        <dbReference type="ChEBI" id="CHEBI:15378"/>
        <dbReference type="ChEBI" id="CHEBI:16389"/>
        <dbReference type="ChEBI" id="CHEBI:17976"/>
        <dbReference type="ChEBI" id="CHEBI:29101"/>
        <dbReference type="ChEBI" id="CHEBI:57540"/>
        <dbReference type="ChEBI" id="CHEBI:57945"/>
        <dbReference type="EC" id="7.2.1.1"/>
    </reaction>
</comment>
<keyword evidence="10 16" id="KW-0520">NAD</keyword>
<dbReference type="PIRSF" id="PIRSF009437">
    <property type="entry name" value="NQR-1_subunit_C"/>
    <property type="match status" value="1"/>
</dbReference>
<evidence type="ECO:0000256" key="15">
    <source>
        <dbReference type="ARBA" id="ARBA00023201"/>
    </source>
</evidence>
<keyword evidence="4 16" id="KW-0597">Phosphoprotein</keyword>
<evidence type="ECO:0000256" key="17">
    <source>
        <dbReference type="PIRNR" id="PIRNR009437"/>
    </source>
</evidence>
<reference evidence="19 20" key="1">
    <citation type="submission" date="2018-03" db="EMBL/GenBank/DDBJ databases">
        <title>Genomic Encyclopedia of Archaeal and Bacterial Type Strains, Phase II (KMG-II): from individual species to whole genera.</title>
        <authorList>
            <person name="Goeker M."/>
        </authorList>
    </citation>
    <scope>NUCLEOTIDE SEQUENCE [LARGE SCALE GENOMIC DNA]</scope>
    <source>
        <strain evidence="19 20">DSM 100214</strain>
    </source>
</reference>
<feature type="modified residue" description="FMN phosphoryl threonine" evidence="16">
    <location>
        <position position="208"/>
    </location>
</feature>
<comment type="caution">
    <text evidence="19">The sequence shown here is derived from an EMBL/GenBank/DDBJ whole genome shotgun (WGS) entry which is preliminary data.</text>
</comment>
<dbReference type="AlphaFoldDB" id="A0A2V3PPD2"/>
<comment type="subunit">
    <text evidence="16 17">Composed of six subunits; NqrA, NqrB, NqrC, NqrD, NqrE and NqrF.</text>
</comment>
<comment type="subcellular location">
    <subcellularLocation>
        <location evidence="16">Cell membrane</location>
        <topology evidence="16">Single-pass membrane protein</topology>
    </subcellularLocation>
</comment>
<keyword evidence="13 16" id="KW-0830">Ubiquinone</keyword>
<keyword evidence="2 16" id="KW-1003">Cell membrane</keyword>
<protein>
    <recommendedName>
        <fullName evidence="16 17">Na(+)-translocating NADH-quinone reductase subunit C</fullName>
        <shortName evidence="16 17">Na(+)-NQR subunit C</shortName>
        <shortName evidence="16 17">Na(+)-translocating NQR subunit C</shortName>
        <ecNumber evidence="16 17">7.2.1.1</ecNumber>
    </recommendedName>
    <alternativeName>
        <fullName evidence="16 17">NQR complex subunit C</fullName>
    </alternativeName>
    <alternativeName>
        <fullName evidence="16 17">NQR-1 subunit C</fullName>
    </alternativeName>
</protein>
<keyword evidence="1 16" id="KW-0813">Transport</keyword>
<dbReference type="EMBL" id="QICL01000008">
    <property type="protein sequence ID" value="PXV65076.1"/>
    <property type="molecule type" value="Genomic_DNA"/>
</dbReference>
<evidence type="ECO:0000256" key="2">
    <source>
        <dbReference type="ARBA" id="ARBA00022475"/>
    </source>
</evidence>
<evidence type="ECO:0000256" key="8">
    <source>
        <dbReference type="ARBA" id="ARBA00022967"/>
    </source>
</evidence>
<gene>
    <name evidence="16" type="primary">nqrC</name>
    <name evidence="19" type="ORF">CLV62_10874</name>
</gene>
<dbReference type="InterPro" id="IPR007329">
    <property type="entry name" value="FMN-bd"/>
</dbReference>
<dbReference type="RefSeq" id="WP_110310350.1">
    <property type="nucleotide sequence ID" value="NZ_QICL01000008.1"/>
</dbReference>
<dbReference type="InterPro" id="IPR010204">
    <property type="entry name" value="NqrC"/>
</dbReference>
<evidence type="ECO:0000256" key="6">
    <source>
        <dbReference type="ARBA" id="ARBA00022643"/>
    </source>
</evidence>
<keyword evidence="5 16" id="KW-0285">Flavoprotein</keyword>
<comment type="cofactor">
    <cofactor evidence="16 17">
        <name>FMN</name>
        <dbReference type="ChEBI" id="CHEBI:58210"/>
    </cofactor>
</comment>
<keyword evidence="8 16" id="KW-1278">Translocase</keyword>
<evidence type="ECO:0000313" key="19">
    <source>
        <dbReference type="EMBL" id="PXV65076.1"/>
    </source>
</evidence>
<dbReference type="GO" id="GO:0010181">
    <property type="term" value="F:FMN binding"/>
    <property type="evidence" value="ECO:0007669"/>
    <property type="project" value="UniProtKB-UniRule"/>
</dbReference>
<keyword evidence="12 16" id="KW-0406">Ion transport</keyword>
<dbReference type="HAMAP" id="MF_00427">
    <property type="entry name" value="NqrC"/>
    <property type="match status" value="1"/>
</dbReference>
<evidence type="ECO:0000256" key="13">
    <source>
        <dbReference type="ARBA" id="ARBA00023075"/>
    </source>
</evidence>
<keyword evidence="14 16" id="KW-0472">Membrane</keyword>
<organism evidence="19 20">
    <name type="scientific">Dysgonomonas alginatilytica</name>
    <dbReference type="NCBI Taxonomy" id="1605892"/>
    <lineage>
        <taxon>Bacteria</taxon>
        <taxon>Pseudomonadati</taxon>
        <taxon>Bacteroidota</taxon>
        <taxon>Bacteroidia</taxon>
        <taxon>Bacteroidales</taxon>
        <taxon>Dysgonomonadaceae</taxon>
        <taxon>Dysgonomonas</taxon>
    </lineage>
</organism>
<proteinExistence type="inferred from homology"/>
<evidence type="ECO:0000256" key="4">
    <source>
        <dbReference type="ARBA" id="ARBA00022553"/>
    </source>
</evidence>
<sequence length="235" mass="26210">MNRDSNKYTILFASVMVILVAVVLSIVHVSLKGIQQKNADVDKMSQILRSININTKGTESERKFKELIPDMYMIDLDGNIIPDSQQDAFNADLKVEMDKPRNERRYPVYVASLDGKILYILALRGSGLWGAMWGYIAVHEDGNTVYGADFDHESETPGLGAEVAHDWFSDEFVGKELYKGGVFKSIAIVKPGKSVSDRDYVDGISGGTITSHGIDNMLYNTLEGYSKFLENLKKN</sequence>
<dbReference type="PANTHER" id="PTHR37838:SF1">
    <property type="entry name" value="NA(+)-TRANSLOCATING NADH-QUINONE REDUCTASE SUBUNIT C"/>
    <property type="match status" value="1"/>
</dbReference>
<evidence type="ECO:0000256" key="5">
    <source>
        <dbReference type="ARBA" id="ARBA00022630"/>
    </source>
</evidence>
<dbReference type="EC" id="7.2.1.1" evidence="16 17"/>
<comment type="function">
    <text evidence="16">NQR complex catalyzes the reduction of ubiquinone-1 to ubiquinol by two successive reactions, coupled with the transport of Na(+) ions from the cytoplasm to the periplasm. NqrA to NqrE are probably involved in the second step, the conversion of ubisemiquinone to ubiquinol.</text>
</comment>
<evidence type="ECO:0000256" key="10">
    <source>
        <dbReference type="ARBA" id="ARBA00023027"/>
    </source>
</evidence>
<dbReference type="OrthoDB" id="9813828at2"/>
<dbReference type="GO" id="GO:0005886">
    <property type="term" value="C:plasma membrane"/>
    <property type="evidence" value="ECO:0007669"/>
    <property type="project" value="UniProtKB-SubCell"/>
</dbReference>
<keyword evidence="20" id="KW-1185">Reference proteome</keyword>
<dbReference type="PANTHER" id="PTHR37838">
    <property type="entry name" value="NA(+)-TRANSLOCATING NADH-QUINONE REDUCTASE SUBUNIT C"/>
    <property type="match status" value="1"/>
</dbReference>
<dbReference type="Pfam" id="PF04205">
    <property type="entry name" value="FMN_bind"/>
    <property type="match status" value="1"/>
</dbReference>
<keyword evidence="15 16" id="KW-0739">Sodium transport</keyword>
<evidence type="ECO:0000256" key="14">
    <source>
        <dbReference type="ARBA" id="ARBA00023136"/>
    </source>
</evidence>
<dbReference type="Proteomes" id="UP000247973">
    <property type="component" value="Unassembled WGS sequence"/>
</dbReference>
<comment type="similarity">
    <text evidence="16 17">Belongs to the NqrC family.</text>
</comment>
<name>A0A2V3PPD2_9BACT</name>
<keyword evidence="3" id="KW-0997">Cell inner membrane</keyword>
<dbReference type="GO" id="GO:0006814">
    <property type="term" value="P:sodium ion transport"/>
    <property type="evidence" value="ECO:0007669"/>
    <property type="project" value="UniProtKB-UniRule"/>
</dbReference>
<keyword evidence="11 16" id="KW-0915">Sodium</keyword>
<keyword evidence="7 16" id="KW-0812">Transmembrane</keyword>
<evidence type="ECO:0000256" key="1">
    <source>
        <dbReference type="ARBA" id="ARBA00022448"/>
    </source>
</evidence>
<evidence type="ECO:0000256" key="16">
    <source>
        <dbReference type="HAMAP-Rule" id="MF_00427"/>
    </source>
</evidence>
<keyword evidence="9 16" id="KW-1133">Transmembrane helix</keyword>
<keyword evidence="6 16" id="KW-0288">FMN</keyword>
<comment type="caution">
    <text evidence="16">Lacks conserved residue(s) required for the propagation of feature annotation.</text>
</comment>
<dbReference type="NCBIfam" id="TIGR01938">
    <property type="entry name" value="nqrC"/>
    <property type="match status" value="1"/>
</dbReference>
<evidence type="ECO:0000256" key="9">
    <source>
        <dbReference type="ARBA" id="ARBA00022989"/>
    </source>
</evidence>
<feature type="transmembrane region" description="Helical" evidence="16">
    <location>
        <begin position="9"/>
        <end position="31"/>
    </location>
</feature>
<evidence type="ECO:0000259" key="18">
    <source>
        <dbReference type="SMART" id="SM00900"/>
    </source>
</evidence>
<accession>A0A2V3PPD2</accession>
<dbReference type="SMART" id="SM00900">
    <property type="entry name" value="FMN_bind"/>
    <property type="match status" value="1"/>
</dbReference>
<evidence type="ECO:0000256" key="11">
    <source>
        <dbReference type="ARBA" id="ARBA00023053"/>
    </source>
</evidence>
<feature type="domain" description="FMN-binding" evidence="18">
    <location>
        <begin position="127"/>
        <end position="225"/>
    </location>
</feature>
<evidence type="ECO:0000313" key="20">
    <source>
        <dbReference type="Proteomes" id="UP000247973"/>
    </source>
</evidence>
<dbReference type="GO" id="GO:0016655">
    <property type="term" value="F:oxidoreductase activity, acting on NAD(P)H, quinone or similar compound as acceptor"/>
    <property type="evidence" value="ECO:0007669"/>
    <property type="project" value="UniProtKB-UniRule"/>
</dbReference>
<evidence type="ECO:0000256" key="12">
    <source>
        <dbReference type="ARBA" id="ARBA00023065"/>
    </source>
</evidence>
<evidence type="ECO:0000256" key="7">
    <source>
        <dbReference type="ARBA" id="ARBA00022692"/>
    </source>
</evidence>